<dbReference type="Proteomes" id="UP000242705">
    <property type="component" value="Unassembled WGS sequence"/>
</dbReference>
<reference evidence="2 3" key="1">
    <citation type="journal article" date="2014" name="BMC Genomics">
        <title>Comparison of environmental and isolate Sulfobacillus genomes reveals diverse carbon, sulfur, nitrogen, and hydrogen metabolisms.</title>
        <authorList>
            <person name="Justice N.B."/>
            <person name="Norman A."/>
            <person name="Brown C.T."/>
            <person name="Singh A."/>
            <person name="Thomas B.C."/>
            <person name="Banfield J.F."/>
        </authorList>
    </citation>
    <scope>NUCLEOTIDE SEQUENCE [LARGE SCALE GENOMIC DNA]</scope>
    <source>
        <strain evidence="2">AMDSBA5</strain>
    </source>
</reference>
<sequence length="86" mass="10122">MLGIFKFKTISKPKRKKLRISIPHRWTTNCILEILKIVEDKIPKRLLRIAFGIWGLLSIPIGFALRIDDKIHELIQWINWEGNCEG</sequence>
<keyword evidence="1" id="KW-1133">Transmembrane helix</keyword>
<protein>
    <submittedName>
        <fullName evidence="2">Uncharacterized protein</fullName>
    </submittedName>
</protein>
<accession>A0A2T2WTY7</accession>
<proteinExistence type="predicted"/>
<name>A0A2T2WTY7_SULTH</name>
<dbReference type="AlphaFoldDB" id="A0A2T2WTY7"/>
<evidence type="ECO:0000313" key="2">
    <source>
        <dbReference type="EMBL" id="PSR25705.1"/>
    </source>
</evidence>
<evidence type="ECO:0000313" key="3">
    <source>
        <dbReference type="Proteomes" id="UP000242705"/>
    </source>
</evidence>
<gene>
    <name evidence="2" type="ORF">C7B47_11610</name>
</gene>
<dbReference type="EMBL" id="PXYX01000026">
    <property type="protein sequence ID" value="PSR25705.1"/>
    <property type="molecule type" value="Genomic_DNA"/>
</dbReference>
<comment type="caution">
    <text evidence="2">The sequence shown here is derived from an EMBL/GenBank/DDBJ whole genome shotgun (WGS) entry which is preliminary data.</text>
</comment>
<feature type="transmembrane region" description="Helical" evidence="1">
    <location>
        <begin position="46"/>
        <end position="67"/>
    </location>
</feature>
<evidence type="ECO:0000256" key="1">
    <source>
        <dbReference type="SAM" id="Phobius"/>
    </source>
</evidence>
<keyword evidence="1" id="KW-0472">Membrane</keyword>
<keyword evidence="1" id="KW-0812">Transmembrane</keyword>
<organism evidence="2 3">
    <name type="scientific">Sulfobacillus thermosulfidooxidans</name>
    <dbReference type="NCBI Taxonomy" id="28034"/>
    <lineage>
        <taxon>Bacteria</taxon>
        <taxon>Bacillati</taxon>
        <taxon>Bacillota</taxon>
        <taxon>Clostridia</taxon>
        <taxon>Eubacteriales</taxon>
        <taxon>Clostridiales Family XVII. Incertae Sedis</taxon>
        <taxon>Sulfobacillus</taxon>
    </lineage>
</organism>